<keyword evidence="4" id="KW-1185">Reference proteome</keyword>
<gene>
    <name evidence="3" type="ORF">SLEP1_g34271</name>
</gene>
<dbReference type="EMBL" id="BPVZ01000066">
    <property type="protein sequence ID" value="GKV24688.1"/>
    <property type="molecule type" value="Genomic_DNA"/>
</dbReference>
<evidence type="ECO:0008006" key="5">
    <source>
        <dbReference type="Google" id="ProtNLM"/>
    </source>
</evidence>
<keyword evidence="2" id="KW-0472">Membrane</keyword>
<dbReference type="AlphaFoldDB" id="A0AAV5KJC9"/>
<evidence type="ECO:0000256" key="2">
    <source>
        <dbReference type="SAM" id="Phobius"/>
    </source>
</evidence>
<accession>A0AAV5KJC9</accession>
<proteinExistence type="predicted"/>
<evidence type="ECO:0000256" key="1">
    <source>
        <dbReference type="SAM" id="MobiDB-lite"/>
    </source>
</evidence>
<comment type="caution">
    <text evidence="3">The sequence shown here is derived from an EMBL/GenBank/DDBJ whole genome shotgun (WGS) entry which is preliminary data.</text>
</comment>
<feature type="region of interest" description="Disordered" evidence="1">
    <location>
        <begin position="10"/>
        <end position="47"/>
    </location>
</feature>
<keyword evidence="2" id="KW-1133">Transmembrane helix</keyword>
<feature type="compositionally biased region" description="Gly residues" evidence="1">
    <location>
        <begin position="29"/>
        <end position="44"/>
    </location>
</feature>
<reference evidence="3 4" key="1">
    <citation type="journal article" date="2021" name="Commun. Biol.">
        <title>The genome of Shorea leprosula (Dipterocarpaceae) highlights the ecological relevance of drought in aseasonal tropical rainforests.</title>
        <authorList>
            <person name="Ng K.K.S."/>
            <person name="Kobayashi M.J."/>
            <person name="Fawcett J.A."/>
            <person name="Hatakeyama M."/>
            <person name="Paape T."/>
            <person name="Ng C.H."/>
            <person name="Ang C.C."/>
            <person name="Tnah L.H."/>
            <person name="Lee C.T."/>
            <person name="Nishiyama T."/>
            <person name="Sese J."/>
            <person name="O'Brien M.J."/>
            <person name="Copetti D."/>
            <person name="Mohd Noor M.I."/>
            <person name="Ong R.C."/>
            <person name="Putra M."/>
            <person name="Sireger I.Z."/>
            <person name="Indrioko S."/>
            <person name="Kosugi Y."/>
            <person name="Izuno A."/>
            <person name="Isagi Y."/>
            <person name="Lee S.L."/>
            <person name="Shimizu K.K."/>
        </authorList>
    </citation>
    <scope>NUCLEOTIDE SEQUENCE [LARGE SCALE GENOMIC DNA]</scope>
    <source>
        <strain evidence="3">214</strain>
    </source>
</reference>
<dbReference type="Proteomes" id="UP001054252">
    <property type="component" value="Unassembled WGS sequence"/>
</dbReference>
<name>A0AAV5KJC9_9ROSI</name>
<sequence length="106" mass="11214">MEGLQEFVRSFSKDAKSVSSSLPELPFNLGGGGREGGGGGGGGFSSSLVSADQSRMLVPRPPRNVVSIMTCSKLCAVCFAAGILVGFTLKRRLRKWASKVLHKLKD</sequence>
<keyword evidence="2" id="KW-0812">Transmembrane</keyword>
<organism evidence="3 4">
    <name type="scientific">Rubroshorea leprosula</name>
    <dbReference type="NCBI Taxonomy" id="152421"/>
    <lineage>
        <taxon>Eukaryota</taxon>
        <taxon>Viridiplantae</taxon>
        <taxon>Streptophyta</taxon>
        <taxon>Embryophyta</taxon>
        <taxon>Tracheophyta</taxon>
        <taxon>Spermatophyta</taxon>
        <taxon>Magnoliopsida</taxon>
        <taxon>eudicotyledons</taxon>
        <taxon>Gunneridae</taxon>
        <taxon>Pentapetalae</taxon>
        <taxon>rosids</taxon>
        <taxon>malvids</taxon>
        <taxon>Malvales</taxon>
        <taxon>Dipterocarpaceae</taxon>
        <taxon>Rubroshorea</taxon>
    </lineage>
</organism>
<evidence type="ECO:0000313" key="4">
    <source>
        <dbReference type="Proteomes" id="UP001054252"/>
    </source>
</evidence>
<feature type="transmembrane region" description="Helical" evidence="2">
    <location>
        <begin position="65"/>
        <end position="89"/>
    </location>
</feature>
<evidence type="ECO:0000313" key="3">
    <source>
        <dbReference type="EMBL" id="GKV24688.1"/>
    </source>
</evidence>
<protein>
    <recommendedName>
        <fullName evidence="5">Transmembrane protein</fullName>
    </recommendedName>
</protein>